<protein>
    <submittedName>
        <fullName evidence="2">G3824 protein</fullName>
    </submittedName>
</protein>
<feature type="region of interest" description="Disordered" evidence="1">
    <location>
        <begin position="320"/>
        <end position="342"/>
    </location>
</feature>
<dbReference type="EMBL" id="CAXHTA020000005">
    <property type="protein sequence ID" value="CAL5221604.1"/>
    <property type="molecule type" value="Genomic_DNA"/>
</dbReference>
<feature type="region of interest" description="Disordered" evidence="1">
    <location>
        <begin position="1"/>
        <end position="119"/>
    </location>
</feature>
<reference evidence="2 3" key="1">
    <citation type="submission" date="2024-06" db="EMBL/GenBank/DDBJ databases">
        <authorList>
            <person name="Kraege A."/>
            <person name="Thomma B."/>
        </authorList>
    </citation>
    <scope>NUCLEOTIDE SEQUENCE [LARGE SCALE GENOMIC DNA]</scope>
</reference>
<proteinExistence type="predicted"/>
<name>A0ABP1FNS8_9CHLO</name>
<dbReference type="Proteomes" id="UP001497392">
    <property type="component" value="Unassembled WGS sequence"/>
</dbReference>
<organism evidence="2 3">
    <name type="scientific">Coccomyxa viridis</name>
    <dbReference type="NCBI Taxonomy" id="1274662"/>
    <lineage>
        <taxon>Eukaryota</taxon>
        <taxon>Viridiplantae</taxon>
        <taxon>Chlorophyta</taxon>
        <taxon>core chlorophytes</taxon>
        <taxon>Trebouxiophyceae</taxon>
        <taxon>Trebouxiophyceae incertae sedis</taxon>
        <taxon>Coccomyxaceae</taxon>
        <taxon>Coccomyxa</taxon>
    </lineage>
</organism>
<evidence type="ECO:0000256" key="1">
    <source>
        <dbReference type="SAM" id="MobiDB-lite"/>
    </source>
</evidence>
<accession>A0ABP1FNS8</accession>
<feature type="compositionally biased region" description="Basic and acidic residues" evidence="1">
    <location>
        <begin position="82"/>
        <end position="98"/>
    </location>
</feature>
<sequence length="418" mass="43583">MNTEGRVTRSRARCTGEELAEGLQSERKPARPASLTLKSFSSDVPRPVLADRSNASNTDTKIADMTLSAKKVPAPAPPQNDARIEPKNEELKDSKTDADDFFMPATPTQQGASPEPKDGTVAVVSVAQQQLLLQEASGLTLDEQSGITPARLPQPTPANTPVGAFAVAVGKPASGPSNGSRLGMGMRLEDEMMLTPQDEALRRALAEKSFMAAAAEAMAQAAAYPGQPKRAAQPQKLAATLASVIVSGDQAAANRAPASYEAIAEGARESGAVAETVMLQAVPCVKKPGDKSAGAQEDNRTTAQIQRDLKTAIKMKHAAKKGPLGAPCESSTYPDVSPADAAGIQDDASSALCNAMGDLGIDPEVRKPLRGQPLPRGRHTRFSESGGATDSPSAERVLLRGVAAPSGAHLRFEATPEK</sequence>
<evidence type="ECO:0000313" key="3">
    <source>
        <dbReference type="Proteomes" id="UP001497392"/>
    </source>
</evidence>
<comment type="caution">
    <text evidence="2">The sequence shown here is derived from an EMBL/GenBank/DDBJ whole genome shotgun (WGS) entry which is preliminary data.</text>
</comment>
<feature type="region of interest" description="Disordered" evidence="1">
    <location>
        <begin position="359"/>
        <end position="396"/>
    </location>
</feature>
<evidence type="ECO:0000313" key="2">
    <source>
        <dbReference type="EMBL" id="CAL5221604.1"/>
    </source>
</evidence>
<keyword evidence="3" id="KW-1185">Reference proteome</keyword>
<gene>
    <name evidence="2" type="primary">g3824</name>
    <name evidence="2" type="ORF">VP750_LOCUS3263</name>
</gene>